<dbReference type="PANTHER" id="PTHR21137:SF35">
    <property type="entry name" value="ODORANT RECEPTOR 19A-RELATED"/>
    <property type="match status" value="1"/>
</dbReference>
<feature type="transmembrane region" description="Helical" evidence="10">
    <location>
        <begin position="62"/>
        <end position="81"/>
    </location>
</feature>
<gene>
    <name evidence="11" type="ORF">G5I_04607</name>
</gene>
<dbReference type="PANTHER" id="PTHR21137">
    <property type="entry name" value="ODORANT RECEPTOR"/>
    <property type="match status" value="1"/>
</dbReference>
<dbReference type="GO" id="GO:0005549">
    <property type="term" value="F:odorant binding"/>
    <property type="evidence" value="ECO:0007669"/>
    <property type="project" value="InterPro"/>
</dbReference>
<evidence type="ECO:0000256" key="6">
    <source>
        <dbReference type="ARBA" id="ARBA00022989"/>
    </source>
</evidence>
<evidence type="ECO:0000256" key="9">
    <source>
        <dbReference type="ARBA" id="ARBA00023224"/>
    </source>
</evidence>
<evidence type="ECO:0000256" key="3">
    <source>
        <dbReference type="ARBA" id="ARBA00022606"/>
    </source>
</evidence>
<evidence type="ECO:0000313" key="12">
    <source>
        <dbReference type="Proteomes" id="UP000007755"/>
    </source>
</evidence>
<dbReference type="InterPro" id="IPR004117">
    <property type="entry name" value="7tm6_olfct_rcpt"/>
</dbReference>
<keyword evidence="7 10" id="KW-0472">Membrane</keyword>
<dbReference type="InParanoid" id="F4WG35"/>
<dbReference type="EMBL" id="GL888128">
    <property type="protein sequence ID" value="EGI66802.1"/>
    <property type="molecule type" value="Genomic_DNA"/>
</dbReference>
<dbReference type="OrthoDB" id="8185860at2759"/>
<comment type="subcellular location">
    <subcellularLocation>
        <location evidence="1">Cell membrane</location>
        <topology evidence="1">Multi-pass membrane protein</topology>
    </subcellularLocation>
</comment>
<proteinExistence type="predicted"/>
<keyword evidence="12" id="KW-1185">Reference proteome</keyword>
<evidence type="ECO:0000256" key="4">
    <source>
        <dbReference type="ARBA" id="ARBA00022692"/>
    </source>
</evidence>
<evidence type="ECO:0000256" key="1">
    <source>
        <dbReference type="ARBA" id="ARBA00004651"/>
    </source>
</evidence>
<dbReference type="Pfam" id="PF02949">
    <property type="entry name" value="7tm_6"/>
    <property type="match status" value="2"/>
</dbReference>
<keyword evidence="9" id="KW-0807">Transducer</keyword>
<feature type="transmembrane region" description="Helical" evidence="10">
    <location>
        <begin position="274"/>
        <end position="298"/>
    </location>
</feature>
<dbReference type="GO" id="GO:0005886">
    <property type="term" value="C:plasma membrane"/>
    <property type="evidence" value="ECO:0007669"/>
    <property type="project" value="UniProtKB-SubCell"/>
</dbReference>
<protein>
    <submittedName>
        <fullName evidence="11">Putative odorant receptor 13a</fullName>
    </submittedName>
</protein>
<keyword evidence="2" id="KW-1003">Cell membrane</keyword>
<dbReference type="GO" id="GO:0007165">
    <property type="term" value="P:signal transduction"/>
    <property type="evidence" value="ECO:0007669"/>
    <property type="project" value="UniProtKB-KW"/>
</dbReference>
<dbReference type="AlphaFoldDB" id="F4WG35"/>
<evidence type="ECO:0000256" key="7">
    <source>
        <dbReference type="ARBA" id="ARBA00023136"/>
    </source>
</evidence>
<evidence type="ECO:0000256" key="8">
    <source>
        <dbReference type="ARBA" id="ARBA00023170"/>
    </source>
</evidence>
<dbReference type="GO" id="GO:0004984">
    <property type="term" value="F:olfactory receptor activity"/>
    <property type="evidence" value="ECO:0007669"/>
    <property type="project" value="InterPro"/>
</dbReference>
<name>F4WG35_ACREC</name>
<evidence type="ECO:0000256" key="2">
    <source>
        <dbReference type="ARBA" id="ARBA00022475"/>
    </source>
</evidence>
<keyword evidence="8 11" id="KW-0675">Receptor</keyword>
<keyword evidence="5" id="KW-0552">Olfaction</keyword>
<keyword evidence="6 10" id="KW-1133">Transmembrane helix</keyword>
<feature type="transmembrane region" description="Helical" evidence="10">
    <location>
        <begin position="87"/>
        <end position="109"/>
    </location>
</feature>
<sequence length="531" mass="59676">MGQRREDKSTRQVERQVVRQVYADKEYDELIKPVMIAAKFVSFWPLERDHSISAEVFKTCHVLWFFFVLISMCISVTADIVNNFNDLDELTACALTGSALYLATLRLIIYTTSQKDMLYVVEIMRKDWTCSSYEDRVVLKEKCFFAFRLAKCFIIMVIVTVTTFSCIPILEAYVFGREKTFPFRGYFFVNQSVTPVYECIYVFNVMGGFFGGGTIIGATSFNFVAITHGSAKFAVLRKRLEAMNSNDPNADRAMANCIKDHQNAITFADALERIINILALGQFVISTGLVCFAGFQITSMMKNKARLMKYSMFLNSAVLELFMFSFSGHALIDEAIHSSLSLQSPVINLRPTLVTNQSDAVSKSAYCSYWIGGTFGRSLQIVMMRSKVPSRITAAKFYSMSLESFSQVLSTSFSYIMVLMTASEESPILTSLSTQLQQALKTLNSHIYKSFVLYKLDVASCPKSFLPNPNHISHLAFYGTPCTHNSWCSLFRTGVVGSKESDNIQKQNGTVSSTEVLTKLARSFTRSLLVG</sequence>
<dbReference type="FunCoup" id="F4WG35">
    <property type="interactions" value="14"/>
</dbReference>
<reference evidence="11" key="1">
    <citation type="submission" date="2011-02" db="EMBL/GenBank/DDBJ databases">
        <title>The genome of the leaf-cutting ant Acromyrmex echinatior suggests key adaptations to social evolution and fungus farming.</title>
        <authorList>
            <person name="Nygaard S."/>
            <person name="Zhang G."/>
        </authorList>
    </citation>
    <scope>NUCLEOTIDE SEQUENCE</scope>
</reference>
<dbReference type="eggNOG" id="ENOG502SAW0">
    <property type="taxonomic scope" value="Eukaryota"/>
</dbReference>
<evidence type="ECO:0000256" key="5">
    <source>
        <dbReference type="ARBA" id="ARBA00022725"/>
    </source>
</evidence>
<dbReference type="Proteomes" id="UP000007755">
    <property type="component" value="Unassembled WGS sequence"/>
</dbReference>
<evidence type="ECO:0000313" key="11">
    <source>
        <dbReference type="EMBL" id="EGI66802.1"/>
    </source>
</evidence>
<keyword evidence="3" id="KW-0716">Sensory transduction</keyword>
<keyword evidence="4 10" id="KW-0812">Transmembrane</keyword>
<organism evidence="12">
    <name type="scientific">Acromyrmex echinatior</name>
    <name type="common">Panamanian leafcutter ant</name>
    <name type="synonym">Acromyrmex octospinosus echinatior</name>
    <dbReference type="NCBI Taxonomy" id="103372"/>
    <lineage>
        <taxon>Eukaryota</taxon>
        <taxon>Metazoa</taxon>
        <taxon>Ecdysozoa</taxon>
        <taxon>Arthropoda</taxon>
        <taxon>Hexapoda</taxon>
        <taxon>Insecta</taxon>
        <taxon>Pterygota</taxon>
        <taxon>Neoptera</taxon>
        <taxon>Endopterygota</taxon>
        <taxon>Hymenoptera</taxon>
        <taxon>Apocrita</taxon>
        <taxon>Aculeata</taxon>
        <taxon>Formicoidea</taxon>
        <taxon>Formicidae</taxon>
        <taxon>Myrmicinae</taxon>
        <taxon>Acromyrmex</taxon>
    </lineage>
</organism>
<feature type="transmembrane region" description="Helical" evidence="10">
    <location>
        <begin position="152"/>
        <end position="175"/>
    </location>
</feature>
<evidence type="ECO:0000256" key="10">
    <source>
        <dbReference type="SAM" id="Phobius"/>
    </source>
</evidence>
<accession>F4WG35</accession>